<keyword evidence="7" id="KW-0007">Acetylation</keyword>
<keyword evidence="3" id="KW-0813">Transport</keyword>
<dbReference type="InterPro" id="IPR058584">
    <property type="entry name" value="IMB1_TNPO1-like_TPR"/>
</dbReference>
<keyword evidence="5" id="KW-0677">Repeat</keyword>
<evidence type="ECO:0000256" key="6">
    <source>
        <dbReference type="ARBA" id="ARBA00022927"/>
    </source>
</evidence>
<evidence type="ECO:0000256" key="5">
    <source>
        <dbReference type="ARBA" id="ARBA00022737"/>
    </source>
</evidence>
<feature type="repeat" description="HEAT" evidence="9">
    <location>
        <begin position="397"/>
        <end position="435"/>
    </location>
</feature>
<keyword evidence="8" id="KW-0539">Nucleus</keyword>
<organism evidence="12 13">
    <name type="scientific">Elysia crispata</name>
    <name type="common">lettuce slug</name>
    <dbReference type="NCBI Taxonomy" id="231223"/>
    <lineage>
        <taxon>Eukaryota</taxon>
        <taxon>Metazoa</taxon>
        <taxon>Spiralia</taxon>
        <taxon>Lophotrochozoa</taxon>
        <taxon>Mollusca</taxon>
        <taxon>Gastropoda</taxon>
        <taxon>Heterobranchia</taxon>
        <taxon>Euthyneura</taxon>
        <taxon>Panpulmonata</taxon>
        <taxon>Sacoglossa</taxon>
        <taxon>Placobranchoidea</taxon>
        <taxon>Plakobranchidae</taxon>
        <taxon>Elysia</taxon>
    </lineage>
</organism>
<dbReference type="GO" id="GO:0006606">
    <property type="term" value="P:protein import into nucleus"/>
    <property type="evidence" value="ECO:0007669"/>
    <property type="project" value="InterPro"/>
</dbReference>
<protein>
    <recommendedName>
        <fullName evidence="14">Importin-5</fullName>
    </recommendedName>
</protein>
<evidence type="ECO:0000256" key="9">
    <source>
        <dbReference type="PROSITE-ProRule" id="PRU00103"/>
    </source>
</evidence>
<sequence length="1096" mass="123554">MAGPQNMLALLQALMSHDNNARTEAEQTYENVPGPEKMVCLIQTIRNLEVPVEQRALAAVLLRRLFTTNFEALWPQINPEMQAGVKQELMTAVHQETAPTVRKKVCDAFAELSRNMLDENNDMQWPEALKFLFECASSENPLLKENALHILSSVPGIFGNQQAQYLEVIKQMLGAALSDRTNPQVCFEAVKATTAFLVNNDKEQSILNHFKDLLPFLIQSITESVMAQEDDSLLKCLIELSENVPKFLRSQLEHVFELCLKIVSDSNLEDTWRQLALEVIVTMSETAPPMVRKFGKFIPLLVHQVLALMVDLEEEDDWALQDVEDDEDTESNPIAGEAALDRLACALGGKTMLPHIVSNISQMLQHDDWKYRYAGLMAVSACGEGCHIHMEQMLDNIVDAVQPFTTDQHPRVRYAACNALGQLCTDFGPNCQKKFHRKIVPALLGILDDEANPRVQAHGAAALVNFCEECPKHILVQYLDAIIVKLEAVLNNKFKEYMEKGNKLVLEQVITTLASVADTAQDKFLLYYDRFMPKLKYIMENVVNPAYRLLRGKTIECISLIGLAVGKEKFMQDCNQVMQLLLKTQTDQDDMADDDPQITYMISAWARMCKILGKDFQQYLPLVMGPVLKAASLKPEVALVDSEDMKEMENSSDWQFVTLGDQQNFGICTSGLEEKATACQMLVCYARELKEGFAEYSEDVVKIMVPLLKFYFNDGVRIAATESLPYLLECAKIRGEKYVATMWGTYICPNLLKAIEIEPEQSVLPEYLASFAKCIEALGKGCLSDQDMGSLVSLMDKLLKQHFMRHVERQEKRKDEDYDDIVEESLMDEDEEDAYVLSKIADVIHSFFGTHKESFLPVFEQIMPYFEKLLATDRPWSDRQWGLCVWDDVVEHTGPVSFKYKDLFLESMVASITDKTPEVRQAAAYGIGVIAQFGGNVYADACAECLPRLVSVIEHAESKLVENAPATDNAISACVKICQFNNSKVNVDEILARLVSWLPILSDEEEAVHVYSYFCDLLDKNHPAIMGENAVNLPKLVAIVGETLHRELIPEDTPLYQRMLNIVKQVQTNPDAFQVCISQLTEQQRQALSEALTDAK</sequence>
<reference evidence="12" key="1">
    <citation type="journal article" date="2023" name="G3 (Bethesda)">
        <title>A reference genome for the long-term kleptoplast-retaining sea slug Elysia crispata morphotype clarki.</title>
        <authorList>
            <person name="Eastman K.E."/>
            <person name="Pendleton A.L."/>
            <person name="Shaikh M.A."/>
            <person name="Suttiyut T."/>
            <person name="Ogas R."/>
            <person name="Tomko P."/>
            <person name="Gavelis G."/>
            <person name="Widhalm J.R."/>
            <person name="Wisecaver J.H."/>
        </authorList>
    </citation>
    <scope>NUCLEOTIDE SEQUENCE</scope>
    <source>
        <strain evidence="12">ECLA1</strain>
    </source>
</reference>
<feature type="domain" description="Importin subunit beta-1/Transportin-1-like TPR repeats" evidence="10">
    <location>
        <begin position="500"/>
        <end position="635"/>
    </location>
</feature>
<evidence type="ECO:0008006" key="14">
    <source>
        <dbReference type="Google" id="ProtNLM"/>
    </source>
</evidence>
<dbReference type="Pfam" id="PF02985">
    <property type="entry name" value="HEAT"/>
    <property type="match status" value="1"/>
</dbReference>
<comment type="caution">
    <text evidence="12">The sequence shown here is derived from an EMBL/GenBank/DDBJ whole genome shotgun (WGS) entry which is preliminary data.</text>
</comment>
<gene>
    <name evidence="12" type="ORF">RRG08_052962</name>
</gene>
<evidence type="ECO:0000259" key="11">
    <source>
        <dbReference type="Pfam" id="PF25780"/>
    </source>
</evidence>
<dbReference type="InterPro" id="IPR011989">
    <property type="entry name" value="ARM-like"/>
</dbReference>
<evidence type="ECO:0000256" key="2">
    <source>
        <dbReference type="ARBA" id="ARBA00004496"/>
    </source>
</evidence>
<dbReference type="Pfam" id="PF13513">
    <property type="entry name" value="HEAT_EZ"/>
    <property type="match status" value="1"/>
</dbReference>
<evidence type="ECO:0000256" key="3">
    <source>
        <dbReference type="ARBA" id="ARBA00022448"/>
    </source>
</evidence>
<evidence type="ECO:0000256" key="4">
    <source>
        <dbReference type="ARBA" id="ARBA00022490"/>
    </source>
</evidence>
<evidence type="ECO:0000256" key="7">
    <source>
        <dbReference type="ARBA" id="ARBA00022990"/>
    </source>
</evidence>
<dbReference type="InterPro" id="IPR040928">
    <property type="entry name" value="Importin_rep_5"/>
</dbReference>
<dbReference type="EMBL" id="JAWDGP010003795">
    <property type="protein sequence ID" value="KAK3770622.1"/>
    <property type="molecule type" value="Genomic_DNA"/>
</dbReference>
<evidence type="ECO:0000256" key="1">
    <source>
        <dbReference type="ARBA" id="ARBA00004123"/>
    </source>
</evidence>
<dbReference type="InterPro" id="IPR040122">
    <property type="entry name" value="Importin_beta"/>
</dbReference>
<evidence type="ECO:0000259" key="10">
    <source>
        <dbReference type="Pfam" id="PF25574"/>
    </source>
</evidence>
<dbReference type="InterPro" id="IPR041653">
    <property type="entry name" value="Importin_rep_4"/>
</dbReference>
<comment type="subcellular location">
    <subcellularLocation>
        <location evidence="2">Cytoplasm</location>
    </subcellularLocation>
    <subcellularLocation>
        <location evidence="1">Nucleus</location>
    </subcellularLocation>
</comment>
<dbReference type="GO" id="GO:0005634">
    <property type="term" value="C:nucleus"/>
    <property type="evidence" value="ECO:0007669"/>
    <property type="project" value="UniProtKB-SubCell"/>
</dbReference>
<keyword evidence="4" id="KW-0963">Cytoplasm</keyword>
<dbReference type="Gene3D" id="1.25.10.10">
    <property type="entry name" value="Leucine-rich Repeat Variant"/>
    <property type="match status" value="1"/>
</dbReference>
<dbReference type="Pfam" id="PF25780">
    <property type="entry name" value="TPR_IPO5"/>
    <property type="match status" value="1"/>
</dbReference>
<accession>A0AAE0ZLF9</accession>
<dbReference type="InterPro" id="IPR021133">
    <property type="entry name" value="HEAT_type_2"/>
</dbReference>
<proteinExistence type="predicted"/>
<evidence type="ECO:0000313" key="13">
    <source>
        <dbReference type="Proteomes" id="UP001283361"/>
    </source>
</evidence>
<dbReference type="PROSITE" id="PS50077">
    <property type="entry name" value="HEAT_REPEAT"/>
    <property type="match status" value="1"/>
</dbReference>
<dbReference type="Pfam" id="PF25574">
    <property type="entry name" value="TPR_IMB1"/>
    <property type="match status" value="1"/>
</dbReference>
<dbReference type="InterPro" id="IPR000357">
    <property type="entry name" value="HEAT"/>
</dbReference>
<dbReference type="GO" id="GO:0005737">
    <property type="term" value="C:cytoplasm"/>
    <property type="evidence" value="ECO:0007669"/>
    <property type="project" value="UniProtKB-SubCell"/>
</dbReference>
<dbReference type="PANTHER" id="PTHR10527">
    <property type="entry name" value="IMPORTIN BETA"/>
    <property type="match status" value="1"/>
</dbReference>
<keyword evidence="13" id="KW-1185">Reference proteome</keyword>
<dbReference type="AlphaFoldDB" id="A0AAE0ZLF9"/>
<dbReference type="SUPFAM" id="SSF48371">
    <property type="entry name" value="ARM repeat"/>
    <property type="match status" value="1"/>
</dbReference>
<dbReference type="InterPro" id="IPR041389">
    <property type="entry name" value="Importin_rep_6"/>
</dbReference>
<feature type="domain" description="IPO4/5-like TPR repeats" evidence="11">
    <location>
        <begin position="98"/>
        <end position="258"/>
    </location>
</feature>
<evidence type="ECO:0000313" key="12">
    <source>
        <dbReference type="EMBL" id="KAK3770622.1"/>
    </source>
</evidence>
<dbReference type="Pfam" id="PF18829">
    <property type="entry name" value="Importin_rep_6"/>
    <property type="match status" value="1"/>
</dbReference>
<dbReference type="Proteomes" id="UP001283361">
    <property type="component" value="Unassembled WGS sequence"/>
</dbReference>
<dbReference type="Pfam" id="PF18808">
    <property type="entry name" value="Importin_rep_4"/>
    <property type="match status" value="1"/>
</dbReference>
<dbReference type="Pfam" id="PF18816">
    <property type="entry name" value="Importin_rep_5"/>
    <property type="match status" value="1"/>
</dbReference>
<evidence type="ECO:0000256" key="8">
    <source>
        <dbReference type="ARBA" id="ARBA00023242"/>
    </source>
</evidence>
<name>A0AAE0ZLF9_9GAST</name>
<dbReference type="InterPro" id="IPR057672">
    <property type="entry name" value="TPR_IPO4/5"/>
</dbReference>
<keyword evidence="6" id="KW-0653">Protein transport</keyword>
<dbReference type="InterPro" id="IPR016024">
    <property type="entry name" value="ARM-type_fold"/>
</dbReference>